<reference evidence="1" key="1">
    <citation type="journal article" date="2015" name="Nature">
        <title>Complex archaea that bridge the gap between prokaryotes and eukaryotes.</title>
        <authorList>
            <person name="Spang A."/>
            <person name="Saw J.H."/>
            <person name="Jorgensen S.L."/>
            <person name="Zaremba-Niedzwiedzka K."/>
            <person name="Martijn J."/>
            <person name="Lind A.E."/>
            <person name="van Eijk R."/>
            <person name="Schleper C."/>
            <person name="Guy L."/>
            <person name="Ettema T.J."/>
        </authorList>
    </citation>
    <scope>NUCLEOTIDE SEQUENCE</scope>
</reference>
<dbReference type="EMBL" id="LAZR01033905">
    <property type="protein sequence ID" value="KKL46795.1"/>
    <property type="molecule type" value="Genomic_DNA"/>
</dbReference>
<name>A0A0F9EPH8_9ZZZZ</name>
<evidence type="ECO:0000313" key="1">
    <source>
        <dbReference type="EMBL" id="KKL46795.1"/>
    </source>
</evidence>
<dbReference type="AlphaFoldDB" id="A0A0F9EPH8"/>
<sequence>MVLFDKYTDKDGVPKDEFVKYFYDKSKFPKRVSKLLFTDDHEETFLELVDAIDYSFIMMNCLDQEDDFGEFKKCVAANWRRED</sequence>
<comment type="caution">
    <text evidence="1">The sequence shown here is derived from an EMBL/GenBank/DDBJ whole genome shotgun (WGS) entry which is preliminary data.</text>
</comment>
<accession>A0A0F9EPH8</accession>
<gene>
    <name evidence="1" type="ORF">LCGC14_2342010</name>
</gene>
<organism evidence="1">
    <name type="scientific">marine sediment metagenome</name>
    <dbReference type="NCBI Taxonomy" id="412755"/>
    <lineage>
        <taxon>unclassified sequences</taxon>
        <taxon>metagenomes</taxon>
        <taxon>ecological metagenomes</taxon>
    </lineage>
</organism>
<proteinExistence type="predicted"/>
<protein>
    <submittedName>
        <fullName evidence="1">Uncharacterized protein</fullName>
    </submittedName>
</protein>